<name>A0A2H9VRK9_9SPHI</name>
<organism evidence="2 3">
    <name type="scientific">Mucilaginibacter auburnensis</name>
    <dbReference type="NCBI Taxonomy" id="1457233"/>
    <lineage>
        <taxon>Bacteria</taxon>
        <taxon>Pseudomonadati</taxon>
        <taxon>Bacteroidota</taxon>
        <taxon>Sphingobacteriia</taxon>
        <taxon>Sphingobacteriales</taxon>
        <taxon>Sphingobacteriaceae</taxon>
        <taxon>Mucilaginibacter</taxon>
    </lineage>
</organism>
<keyword evidence="1" id="KW-0862">Zinc</keyword>
<evidence type="ECO:0000313" key="3">
    <source>
        <dbReference type="Proteomes" id="UP000242687"/>
    </source>
</evidence>
<sequence length="184" mass="20951">MDTSLKRCSWCGTDPLYVKYHDEEWGKEVHDDKTLFEFLILESAQAGLSWITILRRREGYRKAFANFDVHKVAAFTDADVERLMQDEGIIRNRLKILAAINNAKLFIGIQEEFGSFDKYLYSFMPDGKPINSTTGITPASTPISDAISKDMKKRGFKFFGTTICYAHMQATGMVNDHVPDCAFK</sequence>
<dbReference type="EMBL" id="PGFJ01000001">
    <property type="protein sequence ID" value="PJJ83467.1"/>
    <property type="molecule type" value="Genomic_DNA"/>
</dbReference>
<reference evidence="2 3" key="1">
    <citation type="submission" date="2017-11" db="EMBL/GenBank/DDBJ databases">
        <title>Genomic Encyclopedia of Archaeal and Bacterial Type Strains, Phase II (KMG-II): From Individual Species to Whole Genera.</title>
        <authorList>
            <person name="Goeker M."/>
        </authorList>
    </citation>
    <scope>NUCLEOTIDE SEQUENCE [LARGE SCALE GENOMIC DNA]</scope>
    <source>
        <strain evidence="2 3">DSM 28175</strain>
    </source>
</reference>
<evidence type="ECO:0000256" key="1">
    <source>
        <dbReference type="PIRSR" id="PIRSR604597-1"/>
    </source>
</evidence>
<keyword evidence="1" id="KW-0479">Metal-binding</keyword>
<keyword evidence="3" id="KW-1185">Reference proteome</keyword>
<dbReference type="GO" id="GO:0046872">
    <property type="term" value="F:metal ion binding"/>
    <property type="evidence" value="ECO:0007669"/>
    <property type="project" value="UniProtKB-KW"/>
</dbReference>
<dbReference type="GO" id="GO:0006284">
    <property type="term" value="P:base-excision repair"/>
    <property type="evidence" value="ECO:0007669"/>
    <property type="project" value="InterPro"/>
</dbReference>
<accession>A0A2H9VRK9</accession>
<dbReference type="NCBIfam" id="TIGR00624">
    <property type="entry name" value="tag"/>
    <property type="match status" value="1"/>
</dbReference>
<dbReference type="Proteomes" id="UP000242687">
    <property type="component" value="Unassembled WGS sequence"/>
</dbReference>
<dbReference type="RefSeq" id="WP_100339726.1">
    <property type="nucleotide sequence ID" value="NZ_PGFJ01000001.1"/>
</dbReference>
<dbReference type="InterPro" id="IPR004597">
    <property type="entry name" value="Tag"/>
</dbReference>
<dbReference type="OrthoDB" id="9807664at2"/>
<dbReference type="InterPro" id="IPR052891">
    <property type="entry name" value="DNA-3mA_glycosylase"/>
</dbReference>
<proteinExistence type="predicted"/>
<dbReference type="PANTHER" id="PTHR30037:SF4">
    <property type="entry name" value="DNA-3-METHYLADENINE GLYCOSYLASE I"/>
    <property type="match status" value="1"/>
</dbReference>
<feature type="binding site" evidence="1">
    <location>
        <position position="181"/>
    </location>
    <ligand>
        <name>Zn(2+)</name>
        <dbReference type="ChEBI" id="CHEBI:29105"/>
    </ligand>
</feature>
<dbReference type="Pfam" id="PF03352">
    <property type="entry name" value="Adenine_glyco"/>
    <property type="match status" value="1"/>
</dbReference>
<comment type="caution">
    <text evidence="2">The sequence shown here is derived from an EMBL/GenBank/DDBJ whole genome shotgun (WGS) entry which is preliminary data.</text>
</comment>
<feature type="binding site" evidence="1">
    <location>
        <position position="177"/>
    </location>
    <ligand>
        <name>Zn(2+)</name>
        <dbReference type="ChEBI" id="CHEBI:29105"/>
    </ligand>
</feature>
<dbReference type="SUPFAM" id="SSF48150">
    <property type="entry name" value="DNA-glycosylase"/>
    <property type="match status" value="1"/>
</dbReference>
<gene>
    <name evidence="2" type="ORF">CLV57_0449</name>
</gene>
<dbReference type="GO" id="GO:0008725">
    <property type="term" value="F:DNA-3-methyladenine glycosylase activity"/>
    <property type="evidence" value="ECO:0007669"/>
    <property type="project" value="InterPro"/>
</dbReference>
<evidence type="ECO:0000313" key="2">
    <source>
        <dbReference type="EMBL" id="PJJ83467.1"/>
    </source>
</evidence>
<protein>
    <submittedName>
        <fullName evidence="2">DNA-3-methyladenine glycosylase I</fullName>
    </submittedName>
</protein>
<dbReference type="InterPro" id="IPR005019">
    <property type="entry name" value="Adenine_glyco"/>
</dbReference>
<dbReference type="AlphaFoldDB" id="A0A2H9VRK9"/>
<feature type="binding site" evidence="1">
    <location>
        <position position="8"/>
    </location>
    <ligand>
        <name>Zn(2+)</name>
        <dbReference type="ChEBI" id="CHEBI:29105"/>
    </ligand>
</feature>
<dbReference type="PANTHER" id="PTHR30037">
    <property type="entry name" value="DNA-3-METHYLADENINE GLYCOSYLASE 1"/>
    <property type="match status" value="1"/>
</dbReference>
<dbReference type="InterPro" id="IPR011257">
    <property type="entry name" value="DNA_glycosylase"/>
</dbReference>
<feature type="binding site" evidence="1">
    <location>
        <position position="21"/>
    </location>
    <ligand>
        <name>Zn(2+)</name>
        <dbReference type="ChEBI" id="CHEBI:29105"/>
    </ligand>
</feature>
<dbReference type="Gene3D" id="1.10.340.30">
    <property type="entry name" value="Hypothetical protein, domain 2"/>
    <property type="match status" value="1"/>
</dbReference>